<dbReference type="Proteomes" id="UP000537825">
    <property type="component" value="Unassembled WGS sequence"/>
</dbReference>
<dbReference type="AlphaFoldDB" id="A0A7X5BV22"/>
<organism evidence="1 2">
    <name type="scientific">Corallococcus exiguus</name>
    <dbReference type="NCBI Taxonomy" id="83462"/>
    <lineage>
        <taxon>Bacteria</taxon>
        <taxon>Pseudomonadati</taxon>
        <taxon>Myxococcota</taxon>
        <taxon>Myxococcia</taxon>
        <taxon>Myxococcales</taxon>
        <taxon>Cystobacterineae</taxon>
        <taxon>Myxococcaceae</taxon>
        <taxon>Corallococcus</taxon>
    </lineage>
</organism>
<gene>
    <name evidence="1" type="ORF">GTZ93_33345</name>
</gene>
<proteinExistence type="predicted"/>
<comment type="caution">
    <text evidence="1">The sequence shown here is derived from an EMBL/GenBank/DDBJ whole genome shotgun (WGS) entry which is preliminary data.</text>
</comment>
<keyword evidence="2" id="KW-1185">Reference proteome</keyword>
<sequence length="240" mass="25547">MTTYNIGFDFSSTEQTDILQKLQAQNYTLLGFKGAQGPNQLSVGVPTWFSVPFGHIFGMTDINYTPVYKIYVSTQATIDVETTIQMQKLSENPIELGDSLTFNADGTFTAGGVSGVAKGSIGLYNNRIGGTPPLTVGLAGEVETPSGKKYLPFCAFTVNPQNSIAMTPLEQILLVAAQKNLKSGTVQATAAAPGCTFAFSDSADTYQLMVEDSTFKITNRPKAAPVTLVTSGSLISMINK</sequence>
<evidence type="ECO:0000313" key="2">
    <source>
        <dbReference type="Proteomes" id="UP000537825"/>
    </source>
</evidence>
<accession>A0A7X5BV22</accession>
<reference evidence="1 2" key="1">
    <citation type="submission" date="2020-01" db="EMBL/GenBank/DDBJ databases">
        <title>The draft genome sequence of Corallococcus exiguus DSM 14696.</title>
        <authorList>
            <person name="Zhang X."/>
            <person name="Zhu H."/>
        </authorList>
    </citation>
    <scope>NUCLEOTIDE SEQUENCE [LARGE SCALE GENOMIC DNA]</scope>
    <source>
        <strain evidence="1 2">DSM 14696</strain>
    </source>
</reference>
<name>A0A7X5BV22_9BACT</name>
<dbReference type="EMBL" id="JAAAPK010000011">
    <property type="protein sequence ID" value="NBC44699.1"/>
    <property type="molecule type" value="Genomic_DNA"/>
</dbReference>
<protein>
    <submittedName>
        <fullName evidence="1">Uncharacterized protein</fullName>
    </submittedName>
</protein>
<evidence type="ECO:0000313" key="1">
    <source>
        <dbReference type="EMBL" id="NBC44699.1"/>
    </source>
</evidence>
<dbReference type="RefSeq" id="WP_139916558.1">
    <property type="nucleotide sequence ID" value="NZ_CBCSLE010000087.1"/>
</dbReference>